<dbReference type="SUPFAM" id="SSF51735">
    <property type="entry name" value="NAD(P)-binding Rossmann-fold domains"/>
    <property type="match status" value="1"/>
</dbReference>
<dbReference type="CDD" id="cd05233">
    <property type="entry name" value="SDR_c"/>
    <property type="match status" value="1"/>
</dbReference>
<dbReference type="InterPro" id="IPR002347">
    <property type="entry name" value="SDR_fam"/>
</dbReference>
<protein>
    <submittedName>
        <fullName evidence="3">SDR family oxidoreductase</fullName>
        <ecNumber evidence="3">1.1.-.-</ecNumber>
    </submittedName>
</protein>
<name>A0ABU2ZKM4_9SPHN</name>
<dbReference type="PANTHER" id="PTHR43943">
    <property type="entry name" value="DEHYDROGENASE/REDUCTASE (SDR FAMILY) MEMBER 4"/>
    <property type="match status" value="1"/>
</dbReference>
<evidence type="ECO:0000256" key="1">
    <source>
        <dbReference type="ARBA" id="ARBA00006484"/>
    </source>
</evidence>
<keyword evidence="4" id="KW-1185">Reference proteome</keyword>
<gene>
    <name evidence="3" type="ORF">RM533_07210</name>
</gene>
<reference evidence="3 4" key="1">
    <citation type="submission" date="2023-09" db="EMBL/GenBank/DDBJ databases">
        <authorList>
            <person name="Rey-Velasco X."/>
        </authorList>
    </citation>
    <scope>NUCLEOTIDE SEQUENCE [LARGE SCALE GENOMIC DNA]</scope>
    <source>
        <strain evidence="3 4">F390</strain>
    </source>
</reference>
<keyword evidence="2 3" id="KW-0560">Oxidoreductase</keyword>
<evidence type="ECO:0000313" key="3">
    <source>
        <dbReference type="EMBL" id="MDT0575972.1"/>
    </source>
</evidence>
<comment type="similarity">
    <text evidence="1">Belongs to the short-chain dehydrogenases/reductases (SDR) family.</text>
</comment>
<comment type="caution">
    <text evidence="3">The sequence shown here is derived from an EMBL/GenBank/DDBJ whole genome shotgun (WGS) entry which is preliminary data.</text>
</comment>
<dbReference type="GO" id="GO:0016491">
    <property type="term" value="F:oxidoreductase activity"/>
    <property type="evidence" value="ECO:0007669"/>
    <property type="project" value="UniProtKB-KW"/>
</dbReference>
<dbReference type="PRINTS" id="PR00081">
    <property type="entry name" value="GDHRDH"/>
</dbReference>
<dbReference type="PANTHER" id="PTHR43943:SF17">
    <property type="entry name" value="3-PHENYLPROPIONATE-DIHYDRODIOL_CINNAMIC ACID-DIHYDRODIOL DEHYDROGENASE"/>
    <property type="match status" value="1"/>
</dbReference>
<dbReference type="EC" id="1.1.-.-" evidence="3"/>
<evidence type="ECO:0000256" key="2">
    <source>
        <dbReference type="ARBA" id="ARBA00023002"/>
    </source>
</evidence>
<dbReference type="Pfam" id="PF13561">
    <property type="entry name" value="adh_short_C2"/>
    <property type="match status" value="1"/>
</dbReference>
<dbReference type="Gene3D" id="3.40.50.720">
    <property type="entry name" value="NAD(P)-binding Rossmann-like Domain"/>
    <property type="match status" value="1"/>
</dbReference>
<accession>A0ABU2ZKM4</accession>
<dbReference type="InterPro" id="IPR036291">
    <property type="entry name" value="NAD(P)-bd_dom_sf"/>
</dbReference>
<evidence type="ECO:0000313" key="4">
    <source>
        <dbReference type="Proteomes" id="UP001259803"/>
    </source>
</evidence>
<sequence length="252" mass="26371">MDLGLQGKKVILTGGSRGIGRAALELFAQEGCDVAFFSRNAEQVSQTVDALSRHGGKVIGEPLDMLDHDAYTDWLTSAADRLGGCDIFVPGVSASGSGATGDWEACFAADIKGTVLGCETLQPMLEKSQAAAIVIMASTAGTETFLMPQAYNALKAALIAYSGQLGQMLGPLGIRVNCVSPGPIKFPGGNWEAIHQAMPELYDATEASFALGRWGGPEEVARTIVFLASPASSYTTGTNVVIDGGYTKRVQF</sequence>
<dbReference type="Proteomes" id="UP001259803">
    <property type="component" value="Unassembled WGS sequence"/>
</dbReference>
<organism evidence="3 4">
    <name type="scientific">Croceicoccus esteveae</name>
    <dbReference type="NCBI Taxonomy" id="3075597"/>
    <lineage>
        <taxon>Bacteria</taxon>
        <taxon>Pseudomonadati</taxon>
        <taxon>Pseudomonadota</taxon>
        <taxon>Alphaproteobacteria</taxon>
        <taxon>Sphingomonadales</taxon>
        <taxon>Erythrobacteraceae</taxon>
        <taxon>Croceicoccus</taxon>
    </lineage>
</organism>
<dbReference type="EMBL" id="JAVRHS010000004">
    <property type="protein sequence ID" value="MDT0575972.1"/>
    <property type="molecule type" value="Genomic_DNA"/>
</dbReference>
<proteinExistence type="inferred from homology"/>
<dbReference type="RefSeq" id="WP_311340550.1">
    <property type="nucleotide sequence ID" value="NZ_JAVRHS010000004.1"/>
</dbReference>